<evidence type="ECO:0000256" key="3">
    <source>
        <dbReference type="ARBA" id="ARBA00023006"/>
    </source>
</evidence>
<keyword evidence="5" id="KW-1185">Reference proteome</keyword>
<evidence type="ECO:0000313" key="5">
    <source>
        <dbReference type="Proteomes" id="UP000800096"/>
    </source>
</evidence>
<dbReference type="EMBL" id="ML979137">
    <property type="protein sequence ID" value="KAF1914995.1"/>
    <property type="molecule type" value="Genomic_DNA"/>
</dbReference>
<proteinExistence type="predicted"/>
<reference evidence="4" key="1">
    <citation type="journal article" date="2020" name="Stud. Mycol.">
        <title>101 Dothideomycetes genomes: a test case for predicting lifestyles and emergence of pathogens.</title>
        <authorList>
            <person name="Haridas S."/>
            <person name="Albert R."/>
            <person name="Binder M."/>
            <person name="Bloem J."/>
            <person name="Labutti K."/>
            <person name="Salamov A."/>
            <person name="Andreopoulos B."/>
            <person name="Baker S."/>
            <person name="Barry K."/>
            <person name="Bills G."/>
            <person name="Bluhm B."/>
            <person name="Cannon C."/>
            <person name="Castanera R."/>
            <person name="Culley D."/>
            <person name="Daum C."/>
            <person name="Ezra D."/>
            <person name="Gonzalez J."/>
            <person name="Henrissat B."/>
            <person name="Kuo A."/>
            <person name="Liang C."/>
            <person name="Lipzen A."/>
            <person name="Lutzoni F."/>
            <person name="Magnuson J."/>
            <person name="Mondo S."/>
            <person name="Nolan M."/>
            <person name="Ohm R."/>
            <person name="Pangilinan J."/>
            <person name="Park H.-J."/>
            <person name="Ramirez L."/>
            <person name="Alfaro M."/>
            <person name="Sun H."/>
            <person name="Tritt A."/>
            <person name="Yoshinaga Y."/>
            <person name="Zwiers L.-H."/>
            <person name="Turgeon B."/>
            <person name="Goodwin S."/>
            <person name="Spatafora J."/>
            <person name="Crous P."/>
            <person name="Grigoriev I."/>
        </authorList>
    </citation>
    <scope>NUCLEOTIDE SEQUENCE</scope>
    <source>
        <strain evidence="4">HMLAC05119</strain>
    </source>
</reference>
<dbReference type="Pfam" id="PF03987">
    <property type="entry name" value="Autophagy_act_C"/>
    <property type="match status" value="1"/>
</dbReference>
<dbReference type="AlphaFoldDB" id="A0A6A5QHF7"/>
<sequence>MLSAFPSLITQEFEQACSDLRQRYRRHGNEQSDWQSVEILPHFDSTYLRITKNLRSYSGAAQHEPEQNDVEEDDDEVLQVVPDTRAVIYYDVLLSPVYRVPVLYFGVSDPQHRYPPTMTTLYEHLIAPAFKAQTENGGVIGGVTVDVSTSITGGRECWISSGNVNV</sequence>
<protein>
    <submittedName>
        <fullName evidence="4">Uncharacterized protein</fullName>
    </submittedName>
</protein>
<gene>
    <name evidence="4" type="ORF">BDU57DRAFT_520272</name>
</gene>
<dbReference type="GO" id="GO:0015031">
    <property type="term" value="P:protein transport"/>
    <property type="evidence" value="ECO:0007669"/>
    <property type="project" value="UniProtKB-KW"/>
</dbReference>
<keyword evidence="2" id="KW-0813">Transport</keyword>
<keyword evidence="2" id="KW-0653">Protein transport</keyword>
<dbReference type="OrthoDB" id="4089664at2759"/>
<evidence type="ECO:0000256" key="1">
    <source>
        <dbReference type="ARBA" id="ARBA00022786"/>
    </source>
</evidence>
<accession>A0A6A5QHF7</accession>
<dbReference type="GO" id="GO:0006914">
    <property type="term" value="P:autophagy"/>
    <property type="evidence" value="ECO:0007669"/>
    <property type="project" value="UniProtKB-KW"/>
</dbReference>
<name>A0A6A5QHF7_AMPQU</name>
<keyword evidence="1" id="KW-0833">Ubl conjugation pathway</keyword>
<dbReference type="InterPro" id="IPR007135">
    <property type="entry name" value="Atg3/Atg10"/>
</dbReference>
<dbReference type="GO" id="GO:0019787">
    <property type="term" value="F:ubiquitin-like protein transferase activity"/>
    <property type="evidence" value="ECO:0007669"/>
    <property type="project" value="InterPro"/>
</dbReference>
<evidence type="ECO:0000256" key="2">
    <source>
        <dbReference type="ARBA" id="ARBA00022927"/>
    </source>
</evidence>
<organism evidence="4 5">
    <name type="scientific">Ampelomyces quisqualis</name>
    <name type="common">Powdery mildew agent</name>
    <dbReference type="NCBI Taxonomy" id="50730"/>
    <lineage>
        <taxon>Eukaryota</taxon>
        <taxon>Fungi</taxon>
        <taxon>Dikarya</taxon>
        <taxon>Ascomycota</taxon>
        <taxon>Pezizomycotina</taxon>
        <taxon>Dothideomycetes</taxon>
        <taxon>Pleosporomycetidae</taxon>
        <taxon>Pleosporales</taxon>
        <taxon>Pleosporineae</taxon>
        <taxon>Phaeosphaeriaceae</taxon>
        <taxon>Ampelomyces</taxon>
    </lineage>
</organism>
<evidence type="ECO:0000313" key="4">
    <source>
        <dbReference type="EMBL" id="KAF1914995.1"/>
    </source>
</evidence>
<dbReference type="Proteomes" id="UP000800096">
    <property type="component" value="Unassembled WGS sequence"/>
</dbReference>
<keyword evidence="3" id="KW-0072">Autophagy</keyword>